<dbReference type="AlphaFoldDB" id="A0AAP0F3C3"/>
<evidence type="ECO:0000313" key="2">
    <source>
        <dbReference type="EMBL" id="KAK9100823.1"/>
    </source>
</evidence>
<dbReference type="EMBL" id="JBBNAG010000010">
    <property type="protein sequence ID" value="KAK9100823.1"/>
    <property type="molecule type" value="Genomic_DNA"/>
</dbReference>
<gene>
    <name evidence="2" type="ORF">Scep_024253</name>
</gene>
<sequence>MERSWQAISVIIEEGPSRGNGNQLTEEDYDIVDHTKRVSNHSRCSSSSSKSYDSDFKSMEPQLKEEGTEEGLRGDKAEIQHVHPVIPSGAQDVEIEMHVIVELFSTLDVEGITLSPINLECNSSLNHEPQLEQEGGVTHSVESEAHIDLRVAKLEAEHL</sequence>
<proteinExistence type="predicted"/>
<evidence type="ECO:0000256" key="1">
    <source>
        <dbReference type="SAM" id="MobiDB-lite"/>
    </source>
</evidence>
<reference evidence="2 3" key="1">
    <citation type="submission" date="2024-01" db="EMBL/GenBank/DDBJ databases">
        <title>Genome assemblies of Stephania.</title>
        <authorList>
            <person name="Yang L."/>
        </authorList>
    </citation>
    <scope>NUCLEOTIDE SEQUENCE [LARGE SCALE GENOMIC DNA]</scope>
    <source>
        <strain evidence="2">JXDWG</strain>
        <tissue evidence="2">Leaf</tissue>
    </source>
</reference>
<accession>A0AAP0F3C3</accession>
<feature type="compositionally biased region" description="Low complexity" evidence="1">
    <location>
        <begin position="41"/>
        <end position="51"/>
    </location>
</feature>
<dbReference type="Proteomes" id="UP001419268">
    <property type="component" value="Unassembled WGS sequence"/>
</dbReference>
<protein>
    <submittedName>
        <fullName evidence="2">Uncharacterized protein</fullName>
    </submittedName>
</protein>
<feature type="region of interest" description="Disordered" evidence="1">
    <location>
        <begin position="36"/>
        <end position="72"/>
    </location>
</feature>
<keyword evidence="3" id="KW-1185">Reference proteome</keyword>
<comment type="caution">
    <text evidence="2">The sequence shown here is derived from an EMBL/GenBank/DDBJ whole genome shotgun (WGS) entry which is preliminary data.</text>
</comment>
<feature type="compositionally biased region" description="Basic and acidic residues" evidence="1">
    <location>
        <begin position="52"/>
        <end position="72"/>
    </location>
</feature>
<organism evidence="2 3">
    <name type="scientific">Stephania cephalantha</name>
    <dbReference type="NCBI Taxonomy" id="152367"/>
    <lineage>
        <taxon>Eukaryota</taxon>
        <taxon>Viridiplantae</taxon>
        <taxon>Streptophyta</taxon>
        <taxon>Embryophyta</taxon>
        <taxon>Tracheophyta</taxon>
        <taxon>Spermatophyta</taxon>
        <taxon>Magnoliopsida</taxon>
        <taxon>Ranunculales</taxon>
        <taxon>Menispermaceae</taxon>
        <taxon>Menispermoideae</taxon>
        <taxon>Cissampelideae</taxon>
        <taxon>Stephania</taxon>
    </lineage>
</organism>
<name>A0AAP0F3C3_9MAGN</name>
<evidence type="ECO:0000313" key="3">
    <source>
        <dbReference type="Proteomes" id="UP001419268"/>
    </source>
</evidence>